<evidence type="ECO:0000313" key="1">
    <source>
        <dbReference type="EMBL" id="KAA0055398.1"/>
    </source>
</evidence>
<name>A0A5D3BHR2_CUCMM</name>
<gene>
    <name evidence="2" type="ORF">E5676_scaffold248G005450</name>
    <name evidence="1" type="ORF">E6C27_scaffold80G002440</name>
</gene>
<dbReference type="AlphaFoldDB" id="A0A5D3BHR2"/>
<protein>
    <submittedName>
        <fullName evidence="2">LINE-1 retrotransposable element ORF2 protein</fullName>
    </submittedName>
</protein>
<dbReference type="OrthoDB" id="991485at2759"/>
<reference evidence="3 4" key="1">
    <citation type="submission" date="2019-08" db="EMBL/GenBank/DDBJ databases">
        <title>Draft genome sequences of two oriental melons (Cucumis melo L. var makuwa).</title>
        <authorList>
            <person name="Kwon S.-Y."/>
        </authorList>
    </citation>
    <scope>NUCLEOTIDE SEQUENCE [LARGE SCALE GENOMIC DNA]</scope>
    <source>
        <strain evidence="4">cv. Chang Bougi</strain>
        <strain evidence="3">cv. SW 3</strain>
        <tissue evidence="2">Leaf</tissue>
    </source>
</reference>
<sequence length="136" mass="16084">MENAADIWKLIFDIDSREEQGIMTEEDSSRSALKIDLQNLMLLEARKWRQLCKYAWFNEGGGSTAFLHEVCFARRQINFISEIQNTQGVNFYTDPLIEKDFKDYFNDIYIGESNVEWMFDNLDWESLFPNTCCKSH</sequence>
<proteinExistence type="predicted"/>
<evidence type="ECO:0000313" key="2">
    <source>
        <dbReference type="EMBL" id="TYJ99330.1"/>
    </source>
</evidence>
<dbReference type="EMBL" id="SSTD01017768">
    <property type="protein sequence ID" value="TYJ99330.1"/>
    <property type="molecule type" value="Genomic_DNA"/>
</dbReference>
<dbReference type="Proteomes" id="UP000321393">
    <property type="component" value="Unassembled WGS sequence"/>
</dbReference>
<dbReference type="EMBL" id="SSTE01008544">
    <property type="protein sequence ID" value="KAA0055398.1"/>
    <property type="molecule type" value="Genomic_DNA"/>
</dbReference>
<evidence type="ECO:0000313" key="3">
    <source>
        <dbReference type="Proteomes" id="UP000321393"/>
    </source>
</evidence>
<comment type="caution">
    <text evidence="2">The sequence shown here is derived from an EMBL/GenBank/DDBJ whole genome shotgun (WGS) entry which is preliminary data.</text>
</comment>
<dbReference type="Proteomes" id="UP000321947">
    <property type="component" value="Unassembled WGS sequence"/>
</dbReference>
<organism evidence="2 4">
    <name type="scientific">Cucumis melo var. makuwa</name>
    <name type="common">Oriental melon</name>
    <dbReference type="NCBI Taxonomy" id="1194695"/>
    <lineage>
        <taxon>Eukaryota</taxon>
        <taxon>Viridiplantae</taxon>
        <taxon>Streptophyta</taxon>
        <taxon>Embryophyta</taxon>
        <taxon>Tracheophyta</taxon>
        <taxon>Spermatophyta</taxon>
        <taxon>Magnoliopsida</taxon>
        <taxon>eudicotyledons</taxon>
        <taxon>Gunneridae</taxon>
        <taxon>Pentapetalae</taxon>
        <taxon>rosids</taxon>
        <taxon>fabids</taxon>
        <taxon>Cucurbitales</taxon>
        <taxon>Cucurbitaceae</taxon>
        <taxon>Benincaseae</taxon>
        <taxon>Cucumis</taxon>
    </lineage>
</organism>
<accession>A0A5D3BHR2</accession>
<evidence type="ECO:0000313" key="4">
    <source>
        <dbReference type="Proteomes" id="UP000321947"/>
    </source>
</evidence>